<keyword evidence="3" id="KW-1185">Reference proteome</keyword>
<feature type="region of interest" description="Disordered" evidence="1">
    <location>
        <begin position="102"/>
        <end position="195"/>
    </location>
</feature>
<accession>A0A395J866</accession>
<feature type="region of interest" description="Disordered" evidence="1">
    <location>
        <begin position="208"/>
        <end position="232"/>
    </location>
</feature>
<proteinExistence type="predicted"/>
<feature type="compositionally biased region" description="Low complexity" evidence="1">
    <location>
        <begin position="145"/>
        <end position="183"/>
    </location>
</feature>
<protein>
    <submittedName>
        <fullName evidence="2">Uncharacterized protein</fullName>
    </submittedName>
</protein>
<evidence type="ECO:0000313" key="3">
    <source>
        <dbReference type="Proteomes" id="UP000249056"/>
    </source>
</evidence>
<evidence type="ECO:0000256" key="1">
    <source>
        <dbReference type="SAM" id="MobiDB-lite"/>
    </source>
</evidence>
<dbReference type="AlphaFoldDB" id="A0A395J866"/>
<name>A0A395J866_9HELO</name>
<organism evidence="2 3">
    <name type="scientific">Monilinia fructigena</name>
    <dbReference type="NCBI Taxonomy" id="38457"/>
    <lineage>
        <taxon>Eukaryota</taxon>
        <taxon>Fungi</taxon>
        <taxon>Dikarya</taxon>
        <taxon>Ascomycota</taxon>
        <taxon>Pezizomycotina</taxon>
        <taxon>Leotiomycetes</taxon>
        <taxon>Helotiales</taxon>
        <taxon>Sclerotiniaceae</taxon>
        <taxon>Monilinia</taxon>
    </lineage>
</organism>
<reference evidence="2 3" key="1">
    <citation type="submission" date="2018-06" db="EMBL/GenBank/DDBJ databases">
        <title>Genome Sequence of the Brown Rot Fungal Pathogen Monilinia fructigena.</title>
        <authorList>
            <person name="Landi L."/>
            <person name="De Miccolis Angelini R.M."/>
            <person name="Pollastro S."/>
            <person name="Abate D."/>
            <person name="Faretra F."/>
            <person name="Romanazzi G."/>
        </authorList>
    </citation>
    <scope>NUCLEOTIDE SEQUENCE [LARGE SCALE GENOMIC DNA]</scope>
    <source>
        <strain evidence="2 3">Mfrg269</strain>
    </source>
</reference>
<sequence length="232" mass="25053">MEFNINVPVHARAFGDSVEHLSSFRLRKKTTTGYTASGANCMNNGTRVNLRGDAGSVQKLNTASSCDLLFGSIAAGGVKNDYKQAANFPAQSPFDDLVHHIEYSTPHSNPHSKNSSRMSTSFRPSIDPLQRPSRRPCTLTSDSTLPQNLSSISNNPPSLTLPRDTSSRPTFTSSTNSNNRKTNQTPASPRPILSSQCPELNLCHNLNLSSTPPQASSSHNNFSSHTISPGQT</sequence>
<evidence type="ECO:0000313" key="2">
    <source>
        <dbReference type="EMBL" id="RAL68436.1"/>
    </source>
</evidence>
<feature type="compositionally biased region" description="Polar residues" evidence="1">
    <location>
        <begin position="105"/>
        <end position="123"/>
    </location>
</feature>
<comment type="caution">
    <text evidence="2">The sequence shown here is derived from an EMBL/GenBank/DDBJ whole genome shotgun (WGS) entry which is preliminary data.</text>
</comment>
<dbReference type="EMBL" id="QKRW01000001">
    <property type="protein sequence ID" value="RAL68436.1"/>
    <property type="molecule type" value="Genomic_DNA"/>
</dbReference>
<gene>
    <name evidence="2" type="ORF">DID88_007165</name>
</gene>
<dbReference type="OrthoDB" id="10493081at2759"/>
<dbReference type="Proteomes" id="UP000249056">
    <property type="component" value="Unassembled WGS sequence"/>
</dbReference>